<reference evidence="1 2" key="1">
    <citation type="journal article" date="2018" name="Sci. Rep.">
        <title>Genomic signatures of local adaptation to the degree of environmental predictability in rotifers.</title>
        <authorList>
            <person name="Franch-Gras L."/>
            <person name="Hahn C."/>
            <person name="Garcia-Roger E.M."/>
            <person name="Carmona M.J."/>
            <person name="Serra M."/>
            <person name="Gomez A."/>
        </authorList>
    </citation>
    <scope>NUCLEOTIDE SEQUENCE [LARGE SCALE GENOMIC DNA]</scope>
    <source>
        <strain evidence="1">HYR1</strain>
    </source>
</reference>
<name>A0A3M7R823_BRAPC</name>
<comment type="caution">
    <text evidence="1">The sequence shown here is derived from an EMBL/GenBank/DDBJ whole genome shotgun (WGS) entry which is preliminary data.</text>
</comment>
<dbReference type="AlphaFoldDB" id="A0A3M7R823"/>
<gene>
    <name evidence="1" type="ORF">BpHYR1_040273</name>
</gene>
<proteinExistence type="predicted"/>
<evidence type="ECO:0000313" key="2">
    <source>
        <dbReference type="Proteomes" id="UP000276133"/>
    </source>
</evidence>
<accession>A0A3M7R823</accession>
<keyword evidence="2" id="KW-1185">Reference proteome</keyword>
<evidence type="ECO:0000313" key="1">
    <source>
        <dbReference type="EMBL" id="RNA19717.1"/>
    </source>
</evidence>
<organism evidence="1 2">
    <name type="scientific">Brachionus plicatilis</name>
    <name type="common">Marine rotifer</name>
    <name type="synonym">Brachionus muelleri</name>
    <dbReference type="NCBI Taxonomy" id="10195"/>
    <lineage>
        <taxon>Eukaryota</taxon>
        <taxon>Metazoa</taxon>
        <taxon>Spiralia</taxon>
        <taxon>Gnathifera</taxon>
        <taxon>Rotifera</taxon>
        <taxon>Eurotatoria</taxon>
        <taxon>Monogononta</taxon>
        <taxon>Pseudotrocha</taxon>
        <taxon>Ploima</taxon>
        <taxon>Brachionidae</taxon>
        <taxon>Brachionus</taxon>
    </lineage>
</organism>
<protein>
    <submittedName>
        <fullName evidence="1">Uncharacterized protein</fullName>
    </submittedName>
</protein>
<sequence length="104" mass="11457">MCTGEVVCCRRAGSIRLKERATRDCSTRLDMSERPSVPCGRCFAIRAIKDFVTLIEARVGVLNHVDYQVIGVEQSVLERVEHIYLLVVLEPFDCESGGGVGGTL</sequence>
<dbReference type="Proteomes" id="UP000276133">
    <property type="component" value="Unassembled WGS sequence"/>
</dbReference>
<dbReference type="EMBL" id="REGN01003987">
    <property type="protein sequence ID" value="RNA19717.1"/>
    <property type="molecule type" value="Genomic_DNA"/>
</dbReference>